<dbReference type="PANTHER" id="PTHR43386">
    <property type="entry name" value="OLIGOPEPTIDE TRANSPORT SYSTEM PERMEASE PROTEIN APPC"/>
    <property type="match status" value="1"/>
</dbReference>
<keyword evidence="6 7" id="KW-0472">Membrane</keyword>
<evidence type="ECO:0000313" key="10">
    <source>
        <dbReference type="Proteomes" id="UP000019140"/>
    </source>
</evidence>
<feature type="domain" description="ABC transmembrane type-1" evidence="8">
    <location>
        <begin position="105"/>
        <end position="301"/>
    </location>
</feature>
<dbReference type="HOGENOM" id="CLU_028518_1_1_7"/>
<evidence type="ECO:0000313" key="9">
    <source>
        <dbReference type="EMBL" id="ETX08342.1"/>
    </source>
</evidence>
<dbReference type="Pfam" id="PF00528">
    <property type="entry name" value="BPD_transp_1"/>
    <property type="match status" value="1"/>
</dbReference>
<keyword evidence="5 7" id="KW-1133">Transmembrane helix</keyword>
<dbReference type="InterPro" id="IPR000515">
    <property type="entry name" value="MetI-like"/>
</dbReference>
<dbReference type="InterPro" id="IPR035906">
    <property type="entry name" value="MetI-like_sf"/>
</dbReference>
<reference evidence="9 10" key="1">
    <citation type="journal article" date="2014" name="Nature">
        <title>An environmental bacterial taxon with a large and distinct metabolic repertoire.</title>
        <authorList>
            <person name="Wilson M.C."/>
            <person name="Mori T."/>
            <person name="Ruckert C."/>
            <person name="Uria A.R."/>
            <person name="Helf M.J."/>
            <person name="Takada K."/>
            <person name="Gernert C."/>
            <person name="Steffens U.A."/>
            <person name="Heycke N."/>
            <person name="Schmitt S."/>
            <person name="Rinke C."/>
            <person name="Helfrich E.J."/>
            <person name="Brachmann A.O."/>
            <person name="Gurgui C."/>
            <person name="Wakimoto T."/>
            <person name="Kracht M."/>
            <person name="Crusemann M."/>
            <person name="Hentschel U."/>
            <person name="Abe I."/>
            <person name="Matsunaga S."/>
            <person name="Kalinowski J."/>
            <person name="Takeyama H."/>
            <person name="Piel J."/>
        </authorList>
    </citation>
    <scope>NUCLEOTIDE SEQUENCE [LARGE SCALE GENOMIC DNA]</scope>
    <source>
        <strain evidence="10">TSY2</strain>
    </source>
</reference>
<proteinExistence type="inferred from homology"/>
<evidence type="ECO:0000256" key="6">
    <source>
        <dbReference type="ARBA" id="ARBA00023136"/>
    </source>
</evidence>
<comment type="subcellular location">
    <subcellularLocation>
        <location evidence="1 7">Cell membrane</location>
        <topology evidence="1 7">Multi-pass membrane protein</topology>
    </subcellularLocation>
</comment>
<dbReference type="InterPro" id="IPR025966">
    <property type="entry name" value="OppC_N"/>
</dbReference>
<evidence type="ECO:0000256" key="7">
    <source>
        <dbReference type="RuleBase" id="RU363032"/>
    </source>
</evidence>
<dbReference type="EMBL" id="AZHX01000242">
    <property type="protein sequence ID" value="ETX08342.1"/>
    <property type="molecule type" value="Genomic_DNA"/>
</dbReference>
<feature type="transmembrane region" description="Helical" evidence="7">
    <location>
        <begin position="108"/>
        <end position="133"/>
    </location>
</feature>
<dbReference type="Proteomes" id="UP000019140">
    <property type="component" value="Unassembled WGS sequence"/>
</dbReference>
<sequence>MARTIFEAESALEYDLRAPTFKTYVSRYWQAFKNATTEFYKSKTAFIGAIMLIILFTASIITPYIDRFSPVKQNYRELLKPPSAEHFFGTDRYGRDIWSRVLWGGRRLVVISVLAVLFGIALGIPFGALSGYYGGWTDAVGMRIVDAWLSIPGLLLYLLIVTISREWKLEGIWNDLALIFALGSAYIPQVARLVRGSVLAEKEKEYVEASRIIGESNLYTALRQILPNCISPIIVHGTVRLGLVLLIIAALSFLGLGSPPPTPDWGSDLALARDHMETKPLIAVFPGLAIAYAVLAFNLFGDGLRDILDPRLVDR</sequence>
<accession>W4MFC9</accession>
<comment type="caution">
    <text evidence="9">The sequence shown here is derived from an EMBL/GenBank/DDBJ whole genome shotgun (WGS) entry which is preliminary data.</text>
</comment>
<keyword evidence="4 7" id="KW-0812">Transmembrane</keyword>
<evidence type="ECO:0000256" key="1">
    <source>
        <dbReference type="ARBA" id="ARBA00004651"/>
    </source>
</evidence>
<feature type="transmembrane region" description="Helical" evidence="7">
    <location>
        <begin position="241"/>
        <end position="260"/>
    </location>
</feature>
<dbReference type="PANTHER" id="PTHR43386:SF1">
    <property type="entry name" value="D,D-DIPEPTIDE TRANSPORT SYSTEM PERMEASE PROTEIN DDPC-RELATED"/>
    <property type="match status" value="1"/>
</dbReference>
<protein>
    <recommendedName>
        <fullName evidence="8">ABC transmembrane type-1 domain-containing protein</fullName>
    </recommendedName>
</protein>
<dbReference type="Gene3D" id="1.10.3720.10">
    <property type="entry name" value="MetI-like"/>
    <property type="match status" value="1"/>
</dbReference>
<dbReference type="GO" id="GO:0005886">
    <property type="term" value="C:plasma membrane"/>
    <property type="evidence" value="ECO:0007669"/>
    <property type="project" value="UniProtKB-SubCell"/>
</dbReference>
<dbReference type="InterPro" id="IPR050366">
    <property type="entry name" value="BP-dependent_transpt_permease"/>
</dbReference>
<organism evidence="9 10">
    <name type="scientific">Candidatus Entotheonella gemina</name>
    <dbReference type="NCBI Taxonomy" id="1429439"/>
    <lineage>
        <taxon>Bacteria</taxon>
        <taxon>Pseudomonadati</taxon>
        <taxon>Nitrospinota/Tectimicrobiota group</taxon>
        <taxon>Candidatus Tectimicrobiota</taxon>
        <taxon>Candidatus Entotheonellia</taxon>
        <taxon>Candidatus Entotheonellales</taxon>
        <taxon>Candidatus Entotheonellaceae</taxon>
        <taxon>Candidatus Entotheonella</taxon>
    </lineage>
</organism>
<keyword evidence="3" id="KW-1003">Cell membrane</keyword>
<dbReference type="SUPFAM" id="SSF161098">
    <property type="entry name" value="MetI-like"/>
    <property type="match status" value="1"/>
</dbReference>
<comment type="similarity">
    <text evidence="7">Belongs to the binding-protein-dependent transport system permease family.</text>
</comment>
<name>W4MFC9_9BACT</name>
<evidence type="ECO:0000259" key="8">
    <source>
        <dbReference type="PROSITE" id="PS50928"/>
    </source>
</evidence>
<dbReference type="AlphaFoldDB" id="W4MFC9"/>
<keyword evidence="10" id="KW-1185">Reference proteome</keyword>
<dbReference type="PATRIC" id="fig|1429439.4.peg.1004"/>
<evidence type="ECO:0000256" key="5">
    <source>
        <dbReference type="ARBA" id="ARBA00022989"/>
    </source>
</evidence>
<feature type="transmembrane region" description="Helical" evidence="7">
    <location>
        <begin position="145"/>
        <end position="164"/>
    </location>
</feature>
<dbReference type="Pfam" id="PF12911">
    <property type="entry name" value="OppC_N"/>
    <property type="match status" value="1"/>
</dbReference>
<dbReference type="CDD" id="cd06261">
    <property type="entry name" value="TM_PBP2"/>
    <property type="match status" value="1"/>
</dbReference>
<feature type="transmembrane region" description="Helical" evidence="7">
    <location>
        <begin position="280"/>
        <end position="301"/>
    </location>
</feature>
<dbReference type="PROSITE" id="PS50928">
    <property type="entry name" value="ABC_TM1"/>
    <property type="match status" value="1"/>
</dbReference>
<dbReference type="GO" id="GO:0055085">
    <property type="term" value="P:transmembrane transport"/>
    <property type="evidence" value="ECO:0007669"/>
    <property type="project" value="InterPro"/>
</dbReference>
<keyword evidence="2 7" id="KW-0813">Transport</keyword>
<feature type="transmembrane region" description="Helical" evidence="7">
    <location>
        <begin position="45"/>
        <end position="65"/>
    </location>
</feature>
<evidence type="ECO:0000256" key="4">
    <source>
        <dbReference type="ARBA" id="ARBA00022692"/>
    </source>
</evidence>
<gene>
    <name evidence="9" type="ORF">ETSY2_05900</name>
</gene>
<evidence type="ECO:0000256" key="3">
    <source>
        <dbReference type="ARBA" id="ARBA00022475"/>
    </source>
</evidence>
<evidence type="ECO:0000256" key="2">
    <source>
        <dbReference type="ARBA" id="ARBA00022448"/>
    </source>
</evidence>